<proteinExistence type="predicted"/>
<sequence length="236" mass="27028">MKILYHAQGKTRKELADAISTITGAAKVYQGIPSYAYEIDCFTVDRNGNLNFDDMIDKKKIEDLLEKLDSMGFHTDPAEPIEKEPDDSASKQENIDDLVIAMPRSFFTDTALENLKKLIQAKSNLMLKVFQIDVLRMQVTEDKVLFPWFTGCLDADTVKACTHFITALCHLAKKQKRVLATEHPSTNEKYDFRCFLLRLGFIGKEYKDERKLLLQHLSGSSAFKNNRKEHNDEISE</sequence>
<dbReference type="EMBL" id="LEKT01000024">
    <property type="protein sequence ID" value="KMO86388.1"/>
    <property type="molecule type" value="Genomic_DNA"/>
</dbReference>
<dbReference type="AlphaFoldDB" id="A0A0J6WW00"/>
<organism evidence="1 2">
    <name type="scientific">Megasphaera cerevisiae DSM 20462</name>
    <dbReference type="NCBI Taxonomy" id="1122219"/>
    <lineage>
        <taxon>Bacteria</taxon>
        <taxon>Bacillati</taxon>
        <taxon>Bacillota</taxon>
        <taxon>Negativicutes</taxon>
        <taxon>Veillonellales</taxon>
        <taxon>Veillonellaceae</taxon>
        <taxon>Megasphaera</taxon>
    </lineage>
</organism>
<dbReference type="InParanoid" id="A0A0J6WW00"/>
<evidence type="ECO:0000313" key="2">
    <source>
        <dbReference type="Proteomes" id="UP000036503"/>
    </source>
</evidence>
<dbReference type="STRING" id="39029.BSR42_08680"/>
<accession>A0A0J6WW00</accession>
<dbReference type="Proteomes" id="UP000036503">
    <property type="component" value="Unassembled WGS sequence"/>
</dbReference>
<dbReference type="RefSeq" id="WP_048514396.1">
    <property type="nucleotide sequence ID" value="NZ_FUXD01000025.1"/>
</dbReference>
<comment type="caution">
    <text evidence="1">The sequence shown here is derived from an EMBL/GenBank/DDBJ whole genome shotgun (WGS) entry which is preliminary data.</text>
</comment>
<protein>
    <recommendedName>
        <fullName evidence="3">Virulence protein</fullName>
    </recommendedName>
</protein>
<reference evidence="1 2" key="1">
    <citation type="submission" date="2015-06" db="EMBL/GenBank/DDBJ databases">
        <title>Draft genome sequence of beer spoilage bacterium Megasphaera cerevisiae type strain 20462.</title>
        <authorList>
            <person name="Kutumbaka K."/>
            <person name="Pasmowitz J."/>
            <person name="Mategko J."/>
            <person name="Reyes D."/>
            <person name="Friedrich A."/>
            <person name="Han S."/>
            <person name="Martens-Habbena W."/>
            <person name="Neal-McKinney J."/>
            <person name="Janagama H.K."/>
            <person name="Nadala C."/>
            <person name="Samadpour M."/>
        </authorList>
    </citation>
    <scope>NUCLEOTIDE SEQUENCE [LARGE SCALE GENOMIC DNA]</scope>
    <source>
        <strain evidence="1 2">DSM 20462</strain>
    </source>
</reference>
<dbReference type="PATRIC" id="fig|1122219.3.peg.1387"/>
<gene>
    <name evidence="1" type="ORF">AB840_08435</name>
</gene>
<keyword evidence="2" id="KW-1185">Reference proteome</keyword>
<name>A0A0J6WW00_9FIRM</name>
<evidence type="ECO:0008006" key="3">
    <source>
        <dbReference type="Google" id="ProtNLM"/>
    </source>
</evidence>
<evidence type="ECO:0000313" key="1">
    <source>
        <dbReference type="EMBL" id="KMO86388.1"/>
    </source>
</evidence>
<dbReference type="OrthoDB" id="5380364at2"/>